<dbReference type="GO" id="GO:0006465">
    <property type="term" value="P:signal peptide processing"/>
    <property type="evidence" value="ECO:0007669"/>
    <property type="project" value="InterPro"/>
</dbReference>
<dbReference type="Proteomes" id="UP000478008">
    <property type="component" value="Unassembled WGS sequence"/>
</dbReference>
<evidence type="ECO:0000256" key="7">
    <source>
        <dbReference type="PIRSR" id="PIRSR600223-1"/>
    </source>
</evidence>
<dbReference type="Gene3D" id="2.10.109.10">
    <property type="entry name" value="Umud Fragment, subunit A"/>
    <property type="match status" value="1"/>
</dbReference>
<keyword evidence="2 8" id="KW-0999">Mitochondrion inner membrane</keyword>
<name>A0A7D9CVT7_DEKBR</name>
<keyword evidence="5" id="KW-0472">Membrane</keyword>
<feature type="active site" evidence="7">
    <location>
        <position position="86"/>
    </location>
</feature>
<dbReference type="GO" id="GO:0006627">
    <property type="term" value="P:protein processing involved in protein targeting to mitochondrion"/>
    <property type="evidence" value="ECO:0007669"/>
    <property type="project" value="TreeGrafter"/>
</dbReference>
<dbReference type="EMBL" id="CABFWN010000001">
    <property type="protein sequence ID" value="VUG16353.1"/>
    <property type="molecule type" value="Genomic_DNA"/>
</dbReference>
<comment type="subcellular location">
    <subcellularLocation>
        <location evidence="1 8">Mitochondrion inner membrane</location>
    </subcellularLocation>
</comment>
<evidence type="ECO:0000256" key="1">
    <source>
        <dbReference type="ARBA" id="ARBA00004273"/>
    </source>
</evidence>
<dbReference type="InterPro" id="IPR019757">
    <property type="entry name" value="Pept_S26A_signal_pept_1_Lys-AS"/>
</dbReference>
<evidence type="ECO:0000256" key="2">
    <source>
        <dbReference type="ARBA" id="ARBA00022792"/>
    </source>
</evidence>
<evidence type="ECO:0000256" key="6">
    <source>
        <dbReference type="ARBA" id="ARBA00038445"/>
    </source>
</evidence>
<comment type="similarity">
    <text evidence="6">Belongs to the peptidase S26 family. IMP1 subfamily.</text>
</comment>
<protein>
    <recommendedName>
        <fullName evidence="8">Mitochondrial inner membrane protease subunit</fullName>
        <ecNumber evidence="8">3.4.21.-</ecNumber>
    </recommendedName>
</protein>
<feature type="active site" evidence="7">
    <location>
        <position position="42"/>
    </location>
</feature>
<organism evidence="10 11">
    <name type="scientific">Dekkera bruxellensis</name>
    <name type="common">Brettanomyces custersii</name>
    <dbReference type="NCBI Taxonomy" id="5007"/>
    <lineage>
        <taxon>Eukaryota</taxon>
        <taxon>Fungi</taxon>
        <taxon>Dikarya</taxon>
        <taxon>Ascomycota</taxon>
        <taxon>Saccharomycotina</taxon>
        <taxon>Pichiomycetes</taxon>
        <taxon>Pichiales</taxon>
        <taxon>Pichiaceae</taxon>
        <taxon>Brettanomyces</taxon>
    </lineage>
</organism>
<dbReference type="Pfam" id="PF10502">
    <property type="entry name" value="Peptidase_S26"/>
    <property type="match status" value="1"/>
</dbReference>
<dbReference type="SUPFAM" id="SSF51306">
    <property type="entry name" value="LexA/Signal peptidase"/>
    <property type="match status" value="1"/>
</dbReference>
<evidence type="ECO:0000256" key="4">
    <source>
        <dbReference type="ARBA" id="ARBA00023128"/>
    </source>
</evidence>
<gene>
    <name evidence="10" type="primary">IMP1</name>
    <name evidence="10" type="ORF">DEBR0S1_14664G</name>
</gene>
<dbReference type="GO" id="GO:0042720">
    <property type="term" value="C:mitochondrial inner membrane peptidase complex"/>
    <property type="evidence" value="ECO:0007669"/>
    <property type="project" value="TreeGrafter"/>
</dbReference>
<dbReference type="InterPro" id="IPR052064">
    <property type="entry name" value="Mito_IMP1_subunit"/>
</dbReference>
<evidence type="ECO:0000256" key="8">
    <source>
        <dbReference type="RuleBase" id="RU362041"/>
    </source>
</evidence>
<keyword evidence="4 8" id="KW-0496">Mitochondrion</keyword>
<dbReference type="PRINTS" id="PR00727">
    <property type="entry name" value="LEADERPTASE"/>
</dbReference>
<dbReference type="CDD" id="cd06530">
    <property type="entry name" value="S26_SPase_I"/>
    <property type="match status" value="1"/>
</dbReference>
<dbReference type="EC" id="3.4.21.-" evidence="8"/>
<dbReference type="PROSITE" id="PS00760">
    <property type="entry name" value="SPASE_I_2"/>
    <property type="match status" value="1"/>
</dbReference>
<dbReference type="OMA" id="SSFWNVA"/>
<dbReference type="InterPro" id="IPR036286">
    <property type="entry name" value="LexA/Signal_pep-like_sf"/>
</dbReference>
<evidence type="ECO:0000256" key="3">
    <source>
        <dbReference type="ARBA" id="ARBA00022801"/>
    </source>
</evidence>
<dbReference type="AlphaFoldDB" id="A0A7D9CVT7"/>
<dbReference type="InterPro" id="IPR000223">
    <property type="entry name" value="Pept_S26A_signal_pept_1"/>
</dbReference>
<keyword evidence="3 8" id="KW-0378">Hydrolase</keyword>
<evidence type="ECO:0000313" key="11">
    <source>
        <dbReference type="Proteomes" id="UP000478008"/>
    </source>
</evidence>
<dbReference type="NCBIfam" id="TIGR02227">
    <property type="entry name" value="sigpep_I_bact"/>
    <property type="match status" value="1"/>
</dbReference>
<evidence type="ECO:0000313" key="10">
    <source>
        <dbReference type="EMBL" id="VUG16353.1"/>
    </source>
</evidence>
<sequence>MPSILYFAKEGGRVISYAVRAVAFFHMFSMNAFELSSTSGDSMLPTLHVSDDYAIVDKRHKYGRNVHMGDVIVARKPNSPESWVCKRITGMPGDIILIDPSRNTLKGLRDQVAENTTKIEGQEELERSNLNANFNNYVIVPEGHCWVTGDNLTDSIDSRTYSVLPMGLICGKLIRAWYVPRILSFKDQYFRQMDNTYCEENW</sequence>
<reference evidence="10 11" key="1">
    <citation type="submission" date="2019-07" db="EMBL/GenBank/DDBJ databases">
        <authorList>
            <person name="Friedrich A."/>
            <person name="Schacherer J."/>
        </authorList>
    </citation>
    <scope>NUCLEOTIDE SEQUENCE [LARGE SCALE GENOMIC DNA]</scope>
</reference>
<proteinExistence type="inferred from homology"/>
<feature type="domain" description="Peptidase S26" evidence="9">
    <location>
        <begin position="15"/>
        <end position="174"/>
    </location>
</feature>
<keyword evidence="8" id="KW-0645">Protease</keyword>
<dbReference type="PANTHER" id="PTHR12383">
    <property type="entry name" value="PROTEASE FAMILY S26 MITOCHONDRIAL INNER MEMBRANE PROTEASE-RELATED"/>
    <property type="match status" value="1"/>
</dbReference>
<evidence type="ECO:0000256" key="5">
    <source>
        <dbReference type="ARBA" id="ARBA00023136"/>
    </source>
</evidence>
<keyword evidence="11" id="KW-1185">Reference proteome</keyword>
<dbReference type="InterPro" id="IPR019533">
    <property type="entry name" value="Peptidase_S26"/>
</dbReference>
<dbReference type="GO" id="GO:0004252">
    <property type="term" value="F:serine-type endopeptidase activity"/>
    <property type="evidence" value="ECO:0007669"/>
    <property type="project" value="InterPro"/>
</dbReference>
<dbReference type="PANTHER" id="PTHR12383:SF16">
    <property type="entry name" value="MITOCHONDRIAL INNER MEMBRANE PROTEASE SUBUNIT 1"/>
    <property type="match status" value="1"/>
</dbReference>
<dbReference type="SMR" id="A0A7D9CVT7"/>
<evidence type="ECO:0000259" key="9">
    <source>
        <dbReference type="Pfam" id="PF10502"/>
    </source>
</evidence>
<accession>A0A7D9CVT7</accession>